<reference evidence="2 3" key="1">
    <citation type="submission" date="2006-03" db="EMBL/GenBank/DDBJ databases">
        <authorList>
            <person name="Bartlett D.H."/>
            <person name="Valle G."/>
            <person name="Lauro F.M."/>
            <person name="Vezzi A."/>
            <person name="Simonato F."/>
            <person name="Eloe E."/>
            <person name="Vitulo N."/>
            <person name="Stratton T.K."/>
            <person name="D'angelo M."/>
            <person name="Ferriera S."/>
            <person name="Johnson J."/>
            <person name="Kravitz S."/>
            <person name="Beeson K."/>
            <person name="Sutton G."/>
            <person name="Rogers Y."/>
            <person name="Friedman R."/>
            <person name="Frazier M."/>
            <person name="Venter J.C."/>
        </authorList>
    </citation>
    <scope>NUCLEOTIDE SEQUENCE [LARGE SCALE GENOMIC DNA]</scope>
    <source>
        <strain evidence="2 3">3TCK</strain>
    </source>
</reference>
<dbReference type="EMBL" id="AAPH01000007">
    <property type="protein sequence ID" value="EAS43995.1"/>
    <property type="molecule type" value="Genomic_DNA"/>
</dbReference>
<gene>
    <name evidence="2" type="ORF">P3TCK_12441</name>
</gene>
<dbReference type="Gene3D" id="3.10.450.50">
    <property type="match status" value="1"/>
</dbReference>
<protein>
    <recommendedName>
        <fullName evidence="1">DUF4440 domain-containing protein</fullName>
    </recommendedName>
</protein>
<evidence type="ECO:0000259" key="1">
    <source>
        <dbReference type="Pfam" id="PF14534"/>
    </source>
</evidence>
<dbReference type="Pfam" id="PF14534">
    <property type="entry name" value="DUF4440"/>
    <property type="match status" value="1"/>
</dbReference>
<dbReference type="InterPro" id="IPR011944">
    <property type="entry name" value="Steroid_delta5-4_isomerase"/>
</dbReference>
<dbReference type="NCBIfam" id="TIGR02246">
    <property type="entry name" value="SgcJ/EcaC family oxidoreductase"/>
    <property type="match status" value="1"/>
</dbReference>
<accession>Q1Z649</accession>
<dbReference type="InterPro" id="IPR032710">
    <property type="entry name" value="NTF2-like_dom_sf"/>
</dbReference>
<feature type="domain" description="DUF4440" evidence="1">
    <location>
        <begin position="51"/>
        <end position="160"/>
    </location>
</feature>
<dbReference type="Proteomes" id="UP000003789">
    <property type="component" value="Unassembled WGS sequence"/>
</dbReference>
<dbReference type="AlphaFoldDB" id="Q1Z649"/>
<dbReference type="InterPro" id="IPR027843">
    <property type="entry name" value="DUF4440"/>
</dbReference>
<name>Q1Z649_9GAMM</name>
<sequence length="170" mass="19289">MTSPLSHASAEDVTLANVATTQRASHTQSIDVQTSNTQITTYNQQDIDAVKQLMYQYQQILNKAQASKVKDVYAKDAMFIGQKFPTTVGVTNIKNLYTDFLSKLDFNVNFEIKEIQLDQNIGFVRTKSTGSITPKGEQTLGRESNREIFVVKKTDGNWKIYRYMFTAELK</sequence>
<dbReference type="RefSeq" id="WP_006230510.1">
    <property type="nucleotide sequence ID" value="NZ_CH724134.1"/>
</dbReference>
<evidence type="ECO:0000313" key="2">
    <source>
        <dbReference type="EMBL" id="EAS43995.1"/>
    </source>
</evidence>
<proteinExistence type="predicted"/>
<dbReference type="SUPFAM" id="SSF54427">
    <property type="entry name" value="NTF2-like"/>
    <property type="match status" value="1"/>
</dbReference>
<organism evidence="2 3">
    <name type="scientific">Photobacterium profundum 3TCK</name>
    <dbReference type="NCBI Taxonomy" id="314280"/>
    <lineage>
        <taxon>Bacteria</taxon>
        <taxon>Pseudomonadati</taxon>
        <taxon>Pseudomonadota</taxon>
        <taxon>Gammaproteobacteria</taxon>
        <taxon>Vibrionales</taxon>
        <taxon>Vibrionaceae</taxon>
        <taxon>Photobacterium</taxon>
    </lineage>
</organism>
<comment type="caution">
    <text evidence="2">The sequence shown here is derived from an EMBL/GenBank/DDBJ whole genome shotgun (WGS) entry which is preliminary data.</text>
</comment>
<evidence type="ECO:0000313" key="3">
    <source>
        <dbReference type="Proteomes" id="UP000003789"/>
    </source>
</evidence>
<dbReference type="HOGENOM" id="CLU_117712_0_0_6"/>
<dbReference type="CDD" id="cd00531">
    <property type="entry name" value="NTF2_like"/>
    <property type="match status" value="1"/>
</dbReference>